<protein>
    <submittedName>
        <fullName evidence="7">Cytochrome c-550 PedF</fullName>
    </submittedName>
</protein>
<keyword evidence="3 4" id="KW-0408">Iron</keyword>
<gene>
    <name evidence="7" type="primary">exaB_2</name>
    <name evidence="7" type="ORF">ZRA01_05130</name>
</gene>
<accession>A0A4Y4CV24</accession>
<feature type="domain" description="Cytochrome c" evidence="6">
    <location>
        <begin position="55"/>
        <end position="152"/>
    </location>
</feature>
<evidence type="ECO:0000256" key="3">
    <source>
        <dbReference type="ARBA" id="ARBA00023004"/>
    </source>
</evidence>
<dbReference type="SUPFAM" id="SSF46626">
    <property type="entry name" value="Cytochrome c"/>
    <property type="match status" value="1"/>
</dbReference>
<dbReference type="GO" id="GO:0020037">
    <property type="term" value="F:heme binding"/>
    <property type="evidence" value="ECO:0007669"/>
    <property type="project" value="InterPro"/>
</dbReference>
<dbReference type="Pfam" id="PF13442">
    <property type="entry name" value="Cytochrome_CBB3"/>
    <property type="match status" value="1"/>
</dbReference>
<keyword evidence="1 4" id="KW-0349">Heme</keyword>
<dbReference type="GO" id="GO:0046872">
    <property type="term" value="F:metal ion binding"/>
    <property type="evidence" value="ECO:0007669"/>
    <property type="project" value="UniProtKB-KW"/>
</dbReference>
<dbReference type="PROSITE" id="PS51007">
    <property type="entry name" value="CYTC"/>
    <property type="match status" value="1"/>
</dbReference>
<dbReference type="Gene3D" id="1.10.760.10">
    <property type="entry name" value="Cytochrome c-like domain"/>
    <property type="match status" value="1"/>
</dbReference>
<evidence type="ECO:0000256" key="4">
    <source>
        <dbReference type="PROSITE-ProRule" id="PRU00433"/>
    </source>
</evidence>
<dbReference type="RefSeq" id="WP_141349193.1">
    <property type="nucleotide sequence ID" value="NZ_BJNV01000006.1"/>
</dbReference>
<feature type="chain" id="PRO_5021486367" evidence="5">
    <location>
        <begin position="21"/>
        <end position="155"/>
    </location>
</feature>
<evidence type="ECO:0000259" key="6">
    <source>
        <dbReference type="PROSITE" id="PS51007"/>
    </source>
</evidence>
<comment type="caution">
    <text evidence="7">The sequence shown here is derived from an EMBL/GenBank/DDBJ whole genome shotgun (WGS) entry which is preliminary data.</text>
</comment>
<dbReference type="AlphaFoldDB" id="A0A4Y4CV24"/>
<reference evidence="7 8" key="1">
    <citation type="submission" date="2019-06" db="EMBL/GenBank/DDBJ databases">
        <title>Whole genome shotgun sequence of Zoogloea ramigera NBRC 15342.</title>
        <authorList>
            <person name="Hosoyama A."/>
            <person name="Uohara A."/>
            <person name="Ohji S."/>
            <person name="Ichikawa N."/>
        </authorList>
    </citation>
    <scope>NUCLEOTIDE SEQUENCE [LARGE SCALE GENOMIC DNA]</scope>
    <source>
        <strain evidence="7 8">NBRC 15342</strain>
    </source>
</reference>
<dbReference type="OrthoDB" id="9797504at2"/>
<evidence type="ECO:0000256" key="1">
    <source>
        <dbReference type="ARBA" id="ARBA00022617"/>
    </source>
</evidence>
<evidence type="ECO:0000256" key="2">
    <source>
        <dbReference type="ARBA" id="ARBA00022723"/>
    </source>
</evidence>
<evidence type="ECO:0000256" key="5">
    <source>
        <dbReference type="SAM" id="SignalP"/>
    </source>
</evidence>
<dbReference type="InterPro" id="IPR009056">
    <property type="entry name" value="Cyt_c-like_dom"/>
</dbReference>
<organism evidence="7 8">
    <name type="scientific">Zoogloea ramigera</name>
    <dbReference type="NCBI Taxonomy" id="350"/>
    <lineage>
        <taxon>Bacteria</taxon>
        <taxon>Pseudomonadati</taxon>
        <taxon>Pseudomonadota</taxon>
        <taxon>Betaproteobacteria</taxon>
        <taxon>Rhodocyclales</taxon>
        <taxon>Zoogloeaceae</taxon>
        <taxon>Zoogloea</taxon>
    </lineage>
</organism>
<keyword evidence="2 4" id="KW-0479">Metal-binding</keyword>
<name>A0A4Y4CV24_ZOORA</name>
<proteinExistence type="predicted"/>
<evidence type="ECO:0000313" key="8">
    <source>
        <dbReference type="Proteomes" id="UP000318422"/>
    </source>
</evidence>
<dbReference type="Proteomes" id="UP000318422">
    <property type="component" value="Unassembled WGS sequence"/>
</dbReference>
<dbReference type="EMBL" id="BJNV01000006">
    <property type="protein sequence ID" value="GEC94440.1"/>
    <property type="molecule type" value="Genomic_DNA"/>
</dbReference>
<dbReference type="GO" id="GO:0009055">
    <property type="term" value="F:electron transfer activity"/>
    <property type="evidence" value="ECO:0007669"/>
    <property type="project" value="InterPro"/>
</dbReference>
<dbReference type="InterPro" id="IPR036909">
    <property type="entry name" value="Cyt_c-like_dom_sf"/>
</dbReference>
<feature type="signal peptide" evidence="5">
    <location>
        <begin position="1"/>
        <end position="20"/>
    </location>
</feature>
<keyword evidence="5" id="KW-0732">Signal</keyword>
<keyword evidence="8" id="KW-1185">Reference proteome</keyword>
<sequence>MRHLLLGSLFLALTAQPLAAQEVAVAPDVQAGSLPPLGAVWLAANPYRHQPAAAEAVAIGRDAYNQACARCHGVDASTNAAPAPDLRKLDRGCRRIADPALKARCQADNDAYFARTVRQGKVILGVTHMPPWQGVLSQELAWAIQVFIESRAAGR</sequence>
<evidence type="ECO:0000313" key="7">
    <source>
        <dbReference type="EMBL" id="GEC94440.1"/>
    </source>
</evidence>